<dbReference type="PROSITE" id="PS50966">
    <property type="entry name" value="ZF_SWIM"/>
    <property type="match status" value="1"/>
</dbReference>
<accession>A0ABS3XRV5</accession>
<feature type="compositionally biased region" description="Gly residues" evidence="2">
    <location>
        <begin position="326"/>
        <end position="340"/>
    </location>
</feature>
<evidence type="ECO:0000259" key="3">
    <source>
        <dbReference type="PROSITE" id="PS50966"/>
    </source>
</evidence>
<keyword evidence="5" id="KW-1185">Reference proteome</keyword>
<feature type="domain" description="SWIM-type" evidence="3">
    <location>
        <begin position="133"/>
        <end position="168"/>
    </location>
</feature>
<comment type="caution">
    <text evidence="4">The sequence shown here is derived from an EMBL/GenBank/DDBJ whole genome shotgun (WGS) entry which is preliminary data.</text>
</comment>
<evidence type="ECO:0000313" key="5">
    <source>
        <dbReference type="Proteomes" id="UP000721954"/>
    </source>
</evidence>
<keyword evidence="1" id="KW-0479">Metal-binding</keyword>
<evidence type="ECO:0000256" key="1">
    <source>
        <dbReference type="PROSITE-ProRule" id="PRU00325"/>
    </source>
</evidence>
<evidence type="ECO:0000256" key="2">
    <source>
        <dbReference type="SAM" id="MobiDB-lite"/>
    </source>
</evidence>
<gene>
    <name evidence="4" type="ORF">JW613_07420</name>
</gene>
<feature type="region of interest" description="Disordered" evidence="2">
    <location>
        <begin position="316"/>
        <end position="344"/>
    </location>
</feature>
<feature type="region of interest" description="Disordered" evidence="2">
    <location>
        <begin position="1"/>
        <end position="22"/>
    </location>
</feature>
<sequence length="492" mass="50421">MSGGVPALEGATGRPQASGAESVGSAWLRAMEGAARDTARLERGRAYARAGWGSSGAGAGRGGVSAVRCGPGRVTAYVHGSRPRPYRAEWRLPVLSAQEWDTFLAAVAARPVAAAALLDGEIPPGVVAVARSVGVRLLPDAGELVPACSCPDQGHPCKHAAALGYETGRLLEADPWALLLVRGRGADAVREEVARRSAGQAGAVPAAPAGSSGVPDAPEEGRPEPAVGSAPPHGRSGEKVAALLPERQQPPSTVPAAKVFATSVRPPLPEPLPLPDVAAESVVYPDLPGAPSADALMFLATDAATRARLALAAVPAAQGDGEEGNGGEPGGGEGSGGEGGVDPLSELSLWHDTIRLAATHPQLTGRRTLSSLFAGLARSAGRDALELARAAAAWRQGGPAGLVVLEADWDPPAGDFDRGRSALASLGIVMTIHRNHLTHAARPVQLRYGRDGRWYPYRAGPEEAGQPDAPDWWPEGPSAADPVQALTGLREH</sequence>
<feature type="region of interest" description="Disordered" evidence="2">
    <location>
        <begin position="196"/>
        <end position="237"/>
    </location>
</feature>
<dbReference type="PANTHER" id="PTHR38133">
    <property type="entry name" value="SLR1429 PROTEIN"/>
    <property type="match status" value="1"/>
</dbReference>
<feature type="compositionally biased region" description="Low complexity" evidence="2">
    <location>
        <begin position="197"/>
        <end position="216"/>
    </location>
</feature>
<keyword evidence="1" id="KW-0862">Zinc</keyword>
<organism evidence="4 5">
    <name type="scientific">Streptomyces smyrnaeus</name>
    <dbReference type="NCBI Taxonomy" id="1387713"/>
    <lineage>
        <taxon>Bacteria</taxon>
        <taxon>Bacillati</taxon>
        <taxon>Actinomycetota</taxon>
        <taxon>Actinomycetes</taxon>
        <taxon>Kitasatosporales</taxon>
        <taxon>Streptomycetaceae</taxon>
        <taxon>Streptomyces</taxon>
    </lineage>
</organism>
<dbReference type="Pfam" id="PF04434">
    <property type="entry name" value="SWIM"/>
    <property type="match status" value="1"/>
</dbReference>
<dbReference type="InterPro" id="IPR007527">
    <property type="entry name" value="Znf_SWIM"/>
</dbReference>
<name>A0ABS3XRV5_9ACTN</name>
<keyword evidence="1" id="KW-0863">Zinc-finger</keyword>
<reference evidence="4 5" key="1">
    <citation type="submission" date="2021-02" db="EMBL/GenBank/DDBJ databases">
        <title>Streptomyces spirodelae sp. nov., isolated from duckweed.</title>
        <authorList>
            <person name="Saimee Y."/>
            <person name="Duangmal K."/>
        </authorList>
    </citation>
    <scope>NUCLEOTIDE SEQUENCE [LARGE SCALE GENOMIC DNA]</scope>
    <source>
        <strain evidence="4 5">DSM 42105</strain>
    </source>
</reference>
<dbReference type="Proteomes" id="UP000721954">
    <property type="component" value="Unassembled WGS sequence"/>
</dbReference>
<evidence type="ECO:0000313" key="4">
    <source>
        <dbReference type="EMBL" id="MBO8198132.1"/>
    </source>
</evidence>
<protein>
    <submittedName>
        <fullName evidence="4">SWIM zinc finger family protein</fullName>
    </submittedName>
</protein>
<dbReference type="GeneID" id="96258432"/>
<feature type="region of interest" description="Disordered" evidence="2">
    <location>
        <begin position="459"/>
        <end position="492"/>
    </location>
</feature>
<dbReference type="PANTHER" id="PTHR38133:SF1">
    <property type="entry name" value="SLR1429 PROTEIN"/>
    <property type="match status" value="1"/>
</dbReference>
<proteinExistence type="predicted"/>
<dbReference type="RefSeq" id="WP_209209886.1">
    <property type="nucleotide sequence ID" value="NZ_JAFFZM010000003.1"/>
</dbReference>
<dbReference type="EMBL" id="JAFFZM010000003">
    <property type="protein sequence ID" value="MBO8198132.1"/>
    <property type="molecule type" value="Genomic_DNA"/>
</dbReference>